<dbReference type="SUPFAM" id="SSF52266">
    <property type="entry name" value="SGNH hydrolase"/>
    <property type="match status" value="1"/>
</dbReference>
<organism evidence="1 2">
    <name type="scientific">Dentiscutata erythropus</name>
    <dbReference type="NCBI Taxonomy" id="1348616"/>
    <lineage>
        <taxon>Eukaryota</taxon>
        <taxon>Fungi</taxon>
        <taxon>Fungi incertae sedis</taxon>
        <taxon>Mucoromycota</taxon>
        <taxon>Glomeromycotina</taxon>
        <taxon>Glomeromycetes</taxon>
        <taxon>Diversisporales</taxon>
        <taxon>Gigasporaceae</taxon>
        <taxon>Dentiscutata</taxon>
    </lineage>
</organism>
<name>A0A9N9F7K0_9GLOM</name>
<evidence type="ECO:0000313" key="1">
    <source>
        <dbReference type="EMBL" id="CAG8516062.1"/>
    </source>
</evidence>
<evidence type="ECO:0000313" key="2">
    <source>
        <dbReference type="Proteomes" id="UP000789405"/>
    </source>
</evidence>
<accession>A0A9N9F7K0</accession>
<proteinExistence type="predicted"/>
<dbReference type="OrthoDB" id="2367848at2759"/>
<feature type="non-terminal residue" evidence="1">
    <location>
        <position position="1"/>
    </location>
</feature>
<dbReference type="CDD" id="cd00229">
    <property type="entry name" value="SGNH_hydrolase"/>
    <property type="match status" value="1"/>
</dbReference>
<protein>
    <submittedName>
        <fullName evidence="1">24255_t:CDS:1</fullName>
    </submittedName>
</protein>
<sequence length="200" mass="22527">DSFARGVGDPKYKLPRSYSYADALYERLKYNTNLEIKKFSKGGITTKKFISNQLVKATKFMKSHKGLTKLVTITIGKNDFTGCSKFFKPNISVCLQRKLEKITYNLNNTIIPLLKKAGGKGVQYVATTYFNSFPDVDLLADKLISIYIENGFKVVDLRNIITDDTVCNYTLWCNFNKKHPNVAGSRAIADVLFSNLSVPL</sequence>
<gene>
    <name evidence="1" type="ORF">DERYTH_LOCUS3630</name>
</gene>
<dbReference type="AlphaFoldDB" id="A0A9N9F7K0"/>
<dbReference type="EMBL" id="CAJVPY010001305">
    <property type="protein sequence ID" value="CAG8516062.1"/>
    <property type="molecule type" value="Genomic_DNA"/>
</dbReference>
<keyword evidence="2" id="KW-1185">Reference proteome</keyword>
<dbReference type="InterPro" id="IPR036514">
    <property type="entry name" value="SGNH_hydro_sf"/>
</dbReference>
<comment type="caution">
    <text evidence="1">The sequence shown here is derived from an EMBL/GenBank/DDBJ whole genome shotgun (WGS) entry which is preliminary data.</text>
</comment>
<reference evidence="1" key="1">
    <citation type="submission" date="2021-06" db="EMBL/GenBank/DDBJ databases">
        <authorList>
            <person name="Kallberg Y."/>
            <person name="Tangrot J."/>
            <person name="Rosling A."/>
        </authorList>
    </citation>
    <scope>NUCLEOTIDE SEQUENCE</scope>
    <source>
        <strain evidence="1">MA453B</strain>
    </source>
</reference>
<dbReference type="Gene3D" id="3.40.50.1110">
    <property type="entry name" value="SGNH hydrolase"/>
    <property type="match status" value="1"/>
</dbReference>
<dbReference type="Proteomes" id="UP000789405">
    <property type="component" value="Unassembled WGS sequence"/>
</dbReference>